<dbReference type="Proteomes" id="UP000283269">
    <property type="component" value="Unassembled WGS sequence"/>
</dbReference>
<dbReference type="EMBL" id="NHYD01002019">
    <property type="protein sequence ID" value="PPQ88818.1"/>
    <property type="molecule type" value="Genomic_DNA"/>
</dbReference>
<name>A0A409XDF1_PSICY</name>
<dbReference type="InParanoid" id="A0A409XDF1"/>
<evidence type="ECO:0000313" key="1">
    <source>
        <dbReference type="EMBL" id="PPQ88818.1"/>
    </source>
</evidence>
<gene>
    <name evidence="1" type="ORF">CVT25_008489</name>
</gene>
<dbReference type="AlphaFoldDB" id="A0A409XDF1"/>
<keyword evidence="2" id="KW-1185">Reference proteome</keyword>
<organism evidence="1 2">
    <name type="scientific">Psilocybe cyanescens</name>
    <dbReference type="NCBI Taxonomy" id="93625"/>
    <lineage>
        <taxon>Eukaryota</taxon>
        <taxon>Fungi</taxon>
        <taxon>Dikarya</taxon>
        <taxon>Basidiomycota</taxon>
        <taxon>Agaricomycotina</taxon>
        <taxon>Agaricomycetes</taxon>
        <taxon>Agaricomycetidae</taxon>
        <taxon>Agaricales</taxon>
        <taxon>Agaricineae</taxon>
        <taxon>Strophariaceae</taxon>
        <taxon>Psilocybe</taxon>
    </lineage>
</organism>
<evidence type="ECO:0000313" key="2">
    <source>
        <dbReference type="Proteomes" id="UP000283269"/>
    </source>
</evidence>
<accession>A0A409XDF1</accession>
<comment type="caution">
    <text evidence="1">The sequence shown here is derived from an EMBL/GenBank/DDBJ whole genome shotgun (WGS) entry which is preliminary data.</text>
</comment>
<proteinExistence type="predicted"/>
<reference evidence="1 2" key="1">
    <citation type="journal article" date="2018" name="Evol. Lett.">
        <title>Horizontal gene cluster transfer increased hallucinogenic mushroom diversity.</title>
        <authorList>
            <person name="Reynolds H.T."/>
            <person name="Vijayakumar V."/>
            <person name="Gluck-Thaler E."/>
            <person name="Korotkin H.B."/>
            <person name="Matheny P.B."/>
            <person name="Slot J.C."/>
        </authorList>
    </citation>
    <scope>NUCLEOTIDE SEQUENCE [LARGE SCALE GENOMIC DNA]</scope>
    <source>
        <strain evidence="1 2">2631</strain>
    </source>
</reference>
<sequence>MILSTVGAAREMRAWLPRRHWSLRGVCLWIPFATRCNGLVLLQLVRTGAAWAFSGSRMAVTNGMAPPPTLSAKGNTGALQTGSYPQRKTPEHELFVDELVGSGTRCSVPDVKESSGSSACLGGMNYTGIATHQDLNAKALANKDVQRQVLEQGGEISSFWMISHVDEQLAPRGAMCCVLWDLSTLAGERSGGKSSQLCWLLDGSSLADSFCIRTRSQACRA</sequence>
<protein>
    <submittedName>
        <fullName evidence="1">Uncharacterized protein</fullName>
    </submittedName>
</protein>